<sequence length="266" mass="30142">MRCWTFTRAAGIVSDQFSLTAFEERESDLNSALDTPMAQSQCWEHDTVDGGSEVKLIPNRIYNRTVMCLARNHLHINNDPDRLRVRSHRSLYEKAQLLHRDIDTKNFLLPTHPHSGASKSRNQHYSTEAYRHLRIPDHRHGFVPYVHGRPAVLLVRLCHQQKRRCKVFATWGGLQPVTAAKLGDVMWPGRQDCARTQVQADVVRCAVYASLIRALDLGFKAAQEETEVVIADATEGVEAYASGYQLLTLTAIMPPLLCARKTMKRA</sequence>
<dbReference type="Proteomes" id="UP000326924">
    <property type="component" value="Unassembled WGS sequence"/>
</dbReference>
<dbReference type="InParanoid" id="A0A5J5EL67"/>
<evidence type="ECO:0000313" key="2">
    <source>
        <dbReference type="Proteomes" id="UP000326924"/>
    </source>
</evidence>
<evidence type="ECO:0000313" key="1">
    <source>
        <dbReference type="EMBL" id="KAA8895963.1"/>
    </source>
</evidence>
<reference evidence="1 2" key="1">
    <citation type="submission" date="2019-09" db="EMBL/GenBank/DDBJ databases">
        <title>Draft genome of the ectomycorrhizal ascomycete Sphaerosporella brunnea.</title>
        <authorList>
            <consortium name="DOE Joint Genome Institute"/>
            <person name="Benucci G.M."/>
            <person name="Marozzi G."/>
            <person name="Antonielli L."/>
            <person name="Sanchez S."/>
            <person name="Marco P."/>
            <person name="Wang X."/>
            <person name="Falini L.B."/>
            <person name="Barry K."/>
            <person name="Haridas S."/>
            <person name="Lipzen A."/>
            <person name="Labutti K."/>
            <person name="Grigoriev I.V."/>
            <person name="Murat C."/>
            <person name="Martin F."/>
            <person name="Albertini E."/>
            <person name="Donnini D."/>
            <person name="Bonito G."/>
        </authorList>
    </citation>
    <scope>NUCLEOTIDE SEQUENCE [LARGE SCALE GENOMIC DNA]</scope>
    <source>
        <strain evidence="1 2">Sb_GMNB300</strain>
    </source>
</reference>
<gene>
    <name evidence="1" type="ORF">FN846DRAFT_893676</name>
</gene>
<name>A0A5J5EL67_9PEZI</name>
<proteinExistence type="predicted"/>
<dbReference type="AlphaFoldDB" id="A0A5J5EL67"/>
<keyword evidence="2" id="KW-1185">Reference proteome</keyword>
<protein>
    <submittedName>
        <fullName evidence="1">Uncharacterized protein</fullName>
    </submittedName>
</protein>
<accession>A0A5J5EL67</accession>
<organism evidence="1 2">
    <name type="scientific">Sphaerosporella brunnea</name>
    <dbReference type="NCBI Taxonomy" id="1250544"/>
    <lineage>
        <taxon>Eukaryota</taxon>
        <taxon>Fungi</taxon>
        <taxon>Dikarya</taxon>
        <taxon>Ascomycota</taxon>
        <taxon>Pezizomycotina</taxon>
        <taxon>Pezizomycetes</taxon>
        <taxon>Pezizales</taxon>
        <taxon>Pyronemataceae</taxon>
        <taxon>Sphaerosporella</taxon>
    </lineage>
</organism>
<dbReference type="EMBL" id="VXIS01000233">
    <property type="protein sequence ID" value="KAA8895963.1"/>
    <property type="molecule type" value="Genomic_DNA"/>
</dbReference>
<comment type="caution">
    <text evidence="1">The sequence shown here is derived from an EMBL/GenBank/DDBJ whole genome shotgun (WGS) entry which is preliminary data.</text>
</comment>